<dbReference type="Proteomes" id="UP000240509">
    <property type="component" value="Unassembled WGS sequence"/>
</dbReference>
<feature type="coiled-coil region" evidence="1">
    <location>
        <begin position="18"/>
        <end position="52"/>
    </location>
</feature>
<accession>A0A2T4U2M2</accession>
<dbReference type="RefSeq" id="WP_107586113.1">
    <property type="nucleotide sequence ID" value="NZ_PZJJ01000039.1"/>
</dbReference>
<gene>
    <name evidence="2" type="ORF">C6Y45_15420</name>
</gene>
<keyword evidence="3" id="KW-1185">Reference proteome</keyword>
<dbReference type="AlphaFoldDB" id="A0A2T4U2M2"/>
<name>A0A2T4U2M2_9BACI</name>
<dbReference type="EMBL" id="PZJJ01000039">
    <property type="protein sequence ID" value="PTL37650.1"/>
    <property type="molecule type" value="Genomic_DNA"/>
</dbReference>
<comment type="caution">
    <text evidence="2">The sequence shown here is derived from an EMBL/GenBank/DDBJ whole genome shotgun (WGS) entry which is preliminary data.</text>
</comment>
<evidence type="ECO:0000256" key="1">
    <source>
        <dbReference type="SAM" id="Coils"/>
    </source>
</evidence>
<proteinExistence type="predicted"/>
<keyword evidence="1" id="KW-0175">Coiled coil</keyword>
<reference evidence="2 3" key="1">
    <citation type="submission" date="2018-03" db="EMBL/GenBank/DDBJ databases">
        <title>Alkalicoccus saliphilus sp. nov., isolated from a mineral pool.</title>
        <authorList>
            <person name="Zhao B."/>
        </authorList>
    </citation>
    <scope>NUCLEOTIDE SEQUENCE [LARGE SCALE GENOMIC DNA]</scope>
    <source>
        <strain evidence="2 3">6AG</strain>
    </source>
</reference>
<organism evidence="2 3">
    <name type="scientific">Alkalicoccus saliphilus</name>
    <dbReference type="NCBI Taxonomy" id="200989"/>
    <lineage>
        <taxon>Bacteria</taxon>
        <taxon>Bacillati</taxon>
        <taxon>Bacillota</taxon>
        <taxon>Bacilli</taxon>
        <taxon>Bacillales</taxon>
        <taxon>Bacillaceae</taxon>
        <taxon>Alkalicoccus</taxon>
    </lineage>
</organism>
<protein>
    <submittedName>
        <fullName evidence="2">Uncharacterized protein</fullName>
    </submittedName>
</protein>
<evidence type="ECO:0000313" key="2">
    <source>
        <dbReference type="EMBL" id="PTL37650.1"/>
    </source>
</evidence>
<sequence>MKDLKDLTHELDFNLGELSHKKEVLSDIEEKLSLLKQKMEKVDGEANSLEELGVYHREYAIEVRILSELMYHTMRGLENNCEVAHQQHTKIFELVHFEHKKRS</sequence>
<evidence type="ECO:0000313" key="3">
    <source>
        <dbReference type="Proteomes" id="UP000240509"/>
    </source>
</evidence>